<dbReference type="AlphaFoldDB" id="A0AAN8KD12"/>
<evidence type="ECO:0000256" key="3">
    <source>
        <dbReference type="PROSITE-ProRule" id="PRU00221"/>
    </source>
</evidence>
<dbReference type="PROSITE" id="PS50294">
    <property type="entry name" value="WD_REPEATS_REGION"/>
    <property type="match status" value="1"/>
</dbReference>
<dbReference type="Gene3D" id="2.130.10.10">
    <property type="entry name" value="YVTN repeat-like/Quinoprotein amine dehydrogenase"/>
    <property type="match status" value="2"/>
</dbReference>
<evidence type="ECO:0000256" key="4">
    <source>
        <dbReference type="SAM" id="MobiDB-lite"/>
    </source>
</evidence>
<feature type="region of interest" description="Disordered" evidence="4">
    <location>
        <begin position="39"/>
        <end position="83"/>
    </location>
</feature>
<comment type="caution">
    <text evidence="6">The sequence shown here is derived from an EMBL/GenBank/DDBJ whole genome shotgun (WGS) entry which is preliminary data.</text>
</comment>
<dbReference type="SMART" id="SM00320">
    <property type="entry name" value="WD40"/>
    <property type="match status" value="5"/>
</dbReference>
<dbReference type="InterPro" id="IPR015943">
    <property type="entry name" value="WD40/YVTN_repeat-like_dom_sf"/>
</dbReference>
<evidence type="ECO:0000313" key="6">
    <source>
        <dbReference type="EMBL" id="KAK6192688.1"/>
    </source>
</evidence>
<keyword evidence="7" id="KW-1185">Reference proteome</keyword>
<dbReference type="PROSITE" id="PS00678">
    <property type="entry name" value="WD_REPEATS_1"/>
    <property type="match status" value="1"/>
</dbReference>
<dbReference type="EMBL" id="JAZGQO010000002">
    <property type="protein sequence ID" value="KAK6192688.1"/>
    <property type="molecule type" value="Genomic_DNA"/>
</dbReference>
<dbReference type="InterPro" id="IPR042410">
    <property type="entry name" value="WBSCR13"/>
</dbReference>
<accession>A0AAN8KD12</accession>
<keyword evidence="5" id="KW-0812">Transmembrane</keyword>
<dbReference type="PROSITE" id="PS50082">
    <property type="entry name" value="WD_REPEATS_2"/>
    <property type="match status" value="3"/>
</dbReference>
<dbReference type="Proteomes" id="UP001347796">
    <property type="component" value="Unassembled WGS sequence"/>
</dbReference>
<dbReference type="InterPro" id="IPR001680">
    <property type="entry name" value="WD40_rpt"/>
</dbReference>
<organism evidence="6 7">
    <name type="scientific">Patella caerulea</name>
    <name type="common">Rayed Mediterranean limpet</name>
    <dbReference type="NCBI Taxonomy" id="87958"/>
    <lineage>
        <taxon>Eukaryota</taxon>
        <taxon>Metazoa</taxon>
        <taxon>Spiralia</taxon>
        <taxon>Lophotrochozoa</taxon>
        <taxon>Mollusca</taxon>
        <taxon>Gastropoda</taxon>
        <taxon>Patellogastropoda</taxon>
        <taxon>Patelloidea</taxon>
        <taxon>Patellidae</taxon>
        <taxon>Patella</taxon>
    </lineage>
</organism>
<evidence type="ECO:0008006" key="8">
    <source>
        <dbReference type="Google" id="ProtNLM"/>
    </source>
</evidence>
<dbReference type="Pfam" id="PF00400">
    <property type="entry name" value="WD40"/>
    <property type="match status" value="4"/>
</dbReference>
<dbReference type="GO" id="GO:0005783">
    <property type="term" value="C:endoplasmic reticulum"/>
    <property type="evidence" value="ECO:0007669"/>
    <property type="project" value="TreeGrafter"/>
</dbReference>
<keyword evidence="5" id="KW-1133">Transmembrane helix</keyword>
<name>A0AAN8KD12_PATCE</name>
<gene>
    <name evidence="6" type="ORF">SNE40_004117</name>
</gene>
<feature type="compositionally biased region" description="Basic and acidic residues" evidence="4">
    <location>
        <begin position="49"/>
        <end position="75"/>
    </location>
</feature>
<keyword evidence="2" id="KW-0677">Repeat</keyword>
<protein>
    <recommendedName>
        <fullName evidence="8">Transducin beta-like protein 2</fullName>
    </recommendedName>
</protein>
<proteinExistence type="predicted"/>
<dbReference type="InterPro" id="IPR019775">
    <property type="entry name" value="WD40_repeat_CS"/>
</dbReference>
<dbReference type="PANTHER" id="PTHR44321:SF1">
    <property type="entry name" value="TRANSDUCIN BETA-LIKE PROTEIN 2"/>
    <property type="match status" value="1"/>
</dbReference>
<dbReference type="SUPFAM" id="SSF50978">
    <property type="entry name" value="WD40 repeat-like"/>
    <property type="match status" value="1"/>
</dbReference>
<evidence type="ECO:0000256" key="1">
    <source>
        <dbReference type="ARBA" id="ARBA00022574"/>
    </source>
</evidence>
<dbReference type="PANTHER" id="PTHR44321">
    <property type="entry name" value="TRANSDUCIN BETA-LIKE PROTEIN 2"/>
    <property type="match status" value="1"/>
</dbReference>
<dbReference type="InterPro" id="IPR036322">
    <property type="entry name" value="WD40_repeat_dom_sf"/>
</dbReference>
<evidence type="ECO:0000313" key="7">
    <source>
        <dbReference type="Proteomes" id="UP001347796"/>
    </source>
</evidence>
<feature type="repeat" description="WD" evidence="3">
    <location>
        <begin position="282"/>
        <end position="314"/>
    </location>
</feature>
<keyword evidence="5" id="KW-0472">Membrane</keyword>
<feature type="transmembrane region" description="Helical" evidence="5">
    <location>
        <begin position="12"/>
        <end position="31"/>
    </location>
</feature>
<evidence type="ECO:0000256" key="2">
    <source>
        <dbReference type="ARBA" id="ARBA00022737"/>
    </source>
</evidence>
<dbReference type="GO" id="GO:0030968">
    <property type="term" value="P:endoplasmic reticulum unfolded protein response"/>
    <property type="evidence" value="ECO:0007669"/>
    <property type="project" value="TreeGrafter"/>
</dbReference>
<sequence length="459" mass="50852">MAEELVNNNSIPVIAVTAAVGAVVFLFFLLCNIARKSNKDETENENQDEVTKTEKSSGGKHKDSQKKSKSADKGTSKKNVSNNFSHPWLSTTLKGHTGSVTCMDFSPNGKYLISTAQDRSIFLWSTKEFQQKVHKLIRGNVDLDEATHIAFSPDSRAFVVKLENENTLRIFRLGKKDDGSAVTMTQALDFPKKHTAEIIGLAIASNGKFIMTCFDDTKIILWNIKGEVIDTIDTRMMHNYYATISPCGRFVGVSGFTPEVKVWEVIFDKGGNYKESKRAYELKGHNSGVTSFSFSNDSFKVATVSKDGTWKLFNTGVKFEMDQEPKLLYTGKLSEPMKLISLSLDGRTVALAGGTTLMILNASSGKVEEIMRDVHTEPICALSFDVSGKYLATTGDRFIQIIHNITGYRATIQDLQEKERNASTAGMKDRLKQQIKEARDSLCIIMGNENGQAQNGQSK</sequence>
<feature type="repeat" description="WD" evidence="3">
    <location>
        <begin position="93"/>
        <end position="125"/>
    </location>
</feature>
<reference evidence="6 7" key="1">
    <citation type="submission" date="2024-01" db="EMBL/GenBank/DDBJ databases">
        <title>The genome of the rayed Mediterranean limpet Patella caerulea (Linnaeus, 1758).</title>
        <authorList>
            <person name="Anh-Thu Weber A."/>
            <person name="Halstead-Nussloch G."/>
        </authorList>
    </citation>
    <scope>NUCLEOTIDE SEQUENCE [LARGE SCALE GENOMIC DNA]</scope>
    <source>
        <strain evidence="6">AATW-2023a</strain>
        <tissue evidence="6">Whole specimen</tissue>
    </source>
</reference>
<evidence type="ECO:0000256" key="5">
    <source>
        <dbReference type="SAM" id="Phobius"/>
    </source>
</evidence>
<feature type="repeat" description="WD" evidence="3">
    <location>
        <begin position="191"/>
        <end position="225"/>
    </location>
</feature>
<keyword evidence="1 3" id="KW-0853">WD repeat</keyword>